<organism evidence="4 5">
    <name type="scientific">Rotaria socialis</name>
    <dbReference type="NCBI Taxonomy" id="392032"/>
    <lineage>
        <taxon>Eukaryota</taxon>
        <taxon>Metazoa</taxon>
        <taxon>Spiralia</taxon>
        <taxon>Gnathifera</taxon>
        <taxon>Rotifera</taxon>
        <taxon>Eurotatoria</taxon>
        <taxon>Bdelloidea</taxon>
        <taxon>Philodinida</taxon>
        <taxon>Philodinidae</taxon>
        <taxon>Rotaria</taxon>
    </lineage>
</organism>
<dbReference type="EMBL" id="CAJOBR010034494">
    <property type="protein sequence ID" value="CAF5007219.1"/>
    <property type="molecule type" value="Genomic_DNA"/>
</dbReference>
<dbReference type="PANTHER" id="PTHR10457">
    <property type="entry name" value="MEVALONATE KINASE/GALACTOKINASE"/>
    <property type="match status" value="1"/>
</dbReference>
<dbReference type="GO" id="GO:0004335">
    <property type="term" value="F:galactokinase activity"/>
    <property type="evidence" value="ECO:0007669"/>
    <property type="project" value="TreeGrafter"/>
</dbReference>
<dbReference type="InterPro" id="IPR036554">
    <property type="entry name" value="GHMP_kinase_C_sf"/>
</dbReference>
<gene>
    <name evidence="4" type="ORF">QYT958_LOCUS38735</name>
</gene>
<dbReference type="GO" id="GO:0006012">
    <property type="term" value="P:galactose metabolic process"/>
    <property type="evidence" value="ECO:0007669"/>
    <property type="project" value="TreeGrafter"/>
</dbReference>
<evidence type="ECO:0000256" key="2">
    <source>
        <dbReference type="ARBA" id="ARBA00022840"/>
    </source>
</evidence>
<dbReference type="SUPFAM" id="SSF55060">
    <property type="entry name" value="GHMP Kinase, C-terminal domain"/>
    <property type="match status" value="1"/>
</dbReference>
<evidence type="ECO:0000256" key="1">
    <source>
        <dbReference type="ARBA" id="ARBA00022741"/>
    </source>
</evidence>
<dbReference type="Pfam" id="PF08544">
    <property type="entry name" value="GHMP_kinases_C"/>
    <property type="match status" value="1"/>
</dbReference>
<comment type="caution">
    <text evidence="4">The sequence shown here is derived from an EMBL/GenBank/DDBJ whole genome shotgun (WGS) entry which is preliminary data.</text>
</comment>
<keyword evidence="1" id="KW-0547">Nucleotide-binding</keyword>
<protein>
    <recommendedName>
        <fullName evidence="3">GHMP kinase C-terminal domain-containing protein</fullName>
    </recommendedName>
</protein>
<dbReference type="Gene3D" id="3.30.70.890">
    <property type="entry name" value="GHMP kinase, C-terminal domain"/>
    <property type="match status" value="1"/>
</dbReference>
<dbReference type="GO" id="GO:0005524">
    <property type="term" value="F:ATP binding"/>
    <property type="evidence" value="ECO:0007669"/>
    <property type="project" value="UniProtKB-KW"/>
</dbReference>
<dbReference type="InterPro" id="IPR013750">
    <property type="entry name" value="GHMP_kinase_C_dom"/>
</dbReference>
<evidence type="ECO:0000313" key="4">
    <source>
        <dbReference type="EMBL" id="CAF5007219.1"/>
    </source>
</evidence>
<evidence type="ECO:0000259" key="3">
    <source>
        <dbReference type="Pfam" id="PF08544"/>
    </source>
</evidence>
<dbReference type="PANTHER" id="PTHR10457:SF35">
    <property type="entry name" value="L-ARABINOKINASE"/>
    <property type="match status" value="1"/>
</dbReference>
<dbReference type="GO" id="GO:0005829">
    <property type="term" value="C:cytosol"/>
    <property type="evidence" value="ECO:0007669"/>
    <property type="project" value="TreeGrafter"/>
</dbReference>
<dbReference type="AlphaFoldDB" id="A0A822AR77"/>
<accession>A0A822AR77</accession>
<feature type="non-terminal residue" evidence="4">
    <location>
        <position position="1"/>
    </location>
</feature>
<proteinExistence type="predicted"/>
<reference evidence="4" key="1">
    <citation type="submission" date="2021-02" db="EMBL/GenBank/DDBJ databases">
        <authorList>
            <person name="Nowell W R."/>
        </authorList>
    </citation>
    <scope>NUCLEOTIDE SEQUENCE</scope>
</reference>
<name>A0A822AR77_9BILA</name>
<keyword evidence="2" id="KW-0067">ATP-binding</keyword>
<dbReference type="Proteomes" id="UP000663848">
    <property type="component" value="Unassembled WGS sequence"/>
</dbReference>
<evidence type="ECO:0000313" key="5">
    <source>
        <dbReference type="Proteomes" id="UP000663848"/>
    </source>
</evidence>
<feature type="domain" description="GHMP kinase C-terminal" evidence="3">
    <location>
        <begin position="46"/>
        <end position="117"/>
    </location>
</feature>
<sequence>PLTQIDPNEIYPVRAATSHPIEENFRVQLFEQLLNTDQHLSIDHLSSLGELMFQSDAGYTSCDLNSEETHLLVNLIRQQKSLNNVLFGAKITGGGGGGTVAVLAQNSSEAVETIATIVDQYEKISGRQTRTFSGSSSGLATYPSMTIEM</sequence>